<gene>
    <name evidence="1" type="ORF">GBF38_017856</name>
</gene>
<reference evidence="1" key="1">
    <citation type="submission" date="2020-04" db="EMBL/GenBank/DDBJ databases">
        <title>A chromosome-scale assembly and high-density genetic map of the yellow drum (Nibea albiflora) genome.</title>
        <authorList>
            <person name="Xu D."/>
            <person name="Zhang W."/>
            <person name="Chen R."/>
            <person name="Tan P."/>
            <person name="Wang L."/>
            <person name="Song H."/>
            <person name="Tian L."/>
            <person name="Zhu Q."/>
            <person name="Wang B."/>
        </authorList>
    </citation>
    <scope>NUCLEOTIDE SEQUENCE</scope>
    <source>
        <strain evidence="1">ZJHYS-2018</strain>
    </source>
</reference>
<organism evidence="1 2">
    <name type="scientific">Nibea albiflora</name>
    <name type="common">Yellow drum</name>
    <name type="synonym">Corvina albiflora</name>
    <dbReference type="NCBI Taxonomy" id="240163"/>
    <lineage>
        <taxon>Eukaryota</taxon>
        <taxon>Metazoa</taxon>
        <taxon>Chordata</taxon>
        <taxon>Craniata</taxon>
        <taxon>Vertebrata</taxon>
        <taxon>Euteleostomi</taxon>
        <taxon>Actinopterygii</taxon>
        <taxon>Neopterygii</taxon>
        <taxon>Teleostei</taxon>
        <taxon>Neoteleostei</taxon>
        <taxon>Acanthomorphata</taxon>
        <taxon>Eupercaria</taxon>
        <taxon>Sciaenidae</taxon>
        <taxon>Nibea</taxon>
    </lineage>
</organism>
<comment type="caution">
    <text evidence="1">The sequence shown here is derived from an EMBL/GenBank/DDBJ whole genome shotgun (WGS) entry which is preliminary data.</text>
</comment>
<dbReference type="EMBL" id="CM024805">
    <property type="protein sequence ID" value="KAG8009532.1"/>
    <property type="molecule type" value="Genomic_DNA"/>
</dbReference>
<name>A0ACB7F4V4_NIBAL</name>
<proteinExistence type="predicted"/>
<accession>A0ACB7F4V4</accession>
<dbReference type="Proteomes" id="UP000805704">
    <property type="component" value="Chromosome 17"/>
</dbReference>
<keyword evidence="2" id="KW-1185">Reference proteome</keyword>
<evidence type="ECO:0000313" key="1">
    <source>
        <dbReference type="EMBL" id="KAG8009532.1"/>
    </source>
</evidence>
<evidence type="ECO:0000313" key="2">
    <source>
        <dbReference type="Proteomes" id="UP000805704"/>
    </source>
</evidence>
<protein>
    <submittedName>
        <fullName evidence="1">Uncharacterized protein</fullName>
    </submittedName>
</protein>
<sequence length="123" mass="13393">MRPIVVRLVSVRLSRPSGSSSSTELHSAPFTIRRGWLRLAANISRMISCPLNTSPTSSALTPCAPVTFKNTAQREDKTVEGTTEVLTSYRESGVSLKPPQSVQTGAEKCSAVLTLCCRRRCVR</sequence>